<reference evidence="2 3" key="1">
    <citation type="submission" date="2012-02" db="EMBL/GenBank/DDBJ databases">
        <title>Complete genome sequence of Actinoplanes missouriensis 431 (= NBRC 102363).</title>
        <authorList>
            <person name="Ohnishi Y."/>
            <person name="Ishikawa J."/>
            <person name="Sekine M."/>
            <person name="Hosoyama A."/>
            <person name="Harada T."/>
            <person name="Narita H."/>
            <person name="Hata T."/>
            <person name="Konno Y."/>
            <person name="Tutikane K."/>
            <person name="Fujita N."/>
            <person name="Horinouchi S."/>
            <person name="Hayakawa M."/>
        </authorList>
    </citation>
    <scope>NUCLEOTIDE SEQUENCE [LARGE SCALE GENOMIC DNA]</scope>
    <source>
        <strain evidence="3">ATCC 14538 / DSM 43046 / CBS 188.64 / JCM 3121 / NBRC 102363 / NCIMB 12654 / NRRL B-3342 / UNCC 431</strain>
    </source>
</reference>
<dbReference type="EMBL" id="AP012319">
    <property type="protein sequence ID" value="BAL89086.1"/>
    <property type="molecule type" value="Genomic_DNA"/>
</dbReference>
<evidence type="ECO:0000313" key="2">
    <source>
        <dbReference type="EMBL" id="BAL89086.1"/>
    </source>
</evidence>
<keyword evidence="3" id="KW-1185">Reference proteome</keyword>
<dbReference type="PATRIC" id="fig|512565.3.peg.3859"/>
<evidence type="ECO:0000313" key="3">
    <source>
        <dbReference type="Proteomes" id="UP000007882"/>
    </source>
</evidence>
<dbReference type="STRING" id="512565.AMIS_38660"/>
<dbReference type="KEGG" id="ams:AMIS_38660"/>
<sequence length="68" mass="6862">MTVHSSQAPAVARRVVSALLWAALAVIVVIAAGNVWAALGSGDPVMAVVAVVAGLAPILLAVLVRRHD</sequence>
<dbReference type="Proteomes" id="UP000007882">
    <property type="component" value="Chromosome"/>
</dbReference>
<keyword evidence="1" id="KW-0812">Transmembrane</keyword>
<keyword evidence="1" id="KW-1133">Transmembrane helix</keyword>
<organism evidence="2 3">
    <name type="scientific">Actinoplanes missouriensis (strain ATCC 14538 / DSM 43046 / CBS 188.64 / JCM 3121 / NBRC 102363 / NCIMB 12654 / NRRL B-3342 / UNCC 431)</name>
    <dbReference type="NCBI Taxonomy" id="512565"/>
    <lineage>
        <taxon>Bacteria</taxon>
        <taxon>Bacillati</taxon>
        <taxon>Actinomycetota</taxon>
        <taxon>Actinomycetes</taxon>
        <taxon>Micromonosporales</taxon>
        <taxon>Micromonosporaceae</taxon>
        <taxon>Actinoplanes</taxon>
    </lineage>
</organism>
<gene>
    <name evidence="2" type="ordered locus">AMIS_38660</name>
</gene>
<protein>
    <submittedName>
        <fullName evidence="2">Uncharacterized protein</fullName>
    </submittedName>
</protein>
<feature type="transmembrane region" description="Helical" evidence="1">
    <location>
        <begin position="18"/>
        <end position="39"/>
    </location>
</feature>
<accession>I0H7U9</accession>
<proteinExistence type="predicted"/>
<name>I0H7U9_ACTM4</name>
<evidence type="ECO:0000256" key="1">
    <source>
        <dbReference type="SAM" id="Phobius"/>
    </source>
</evidence>
<dbReference type="RefSeq" id="WP_014443980.1">
    <property type="nucleotide sequence ID" value="NC_017093.1"/>
</dbReference>
<keyword evidence="1" id="KW-0472">Membrane</keyword>
<dbReference type="AlphaFoldDB" id="I0H7U9"/>
<feature type="transmembrane region" description="Helical" evidence="1">
    <location>
        <begin position="45"/>
        <end position="64"/>
    </location>
</feature>
<dbReference type="HOGENOM" id="CLU_2784592_0_0_11"/>